<feature type="region of interest" description="Disordered" evidence="1">
    <location>
        <begin position="1"/>
        <end position="24"/>
    </location>
</feature>
<comment type="caution">
    <text evidence="2">The sequence shown here is derived from an EMBL/GenBank/DDBJ whole genome shotgun (WGS) entry which is preliminary data.</text>
</comment>
<evidence type="ECO:0000256" key="1">
    <source>
        <dbReference type="SAM" id="MobiDB-lite"/>
    </source>
</evidence>
<gene>
    <name evidence="2" type="ORF">PCOR1329_LOCUS54727</name>
</gene>
<dbReference type="Proteomes" id="UP001189429">
    <property type="component" value="Unassembled WGS sequence"/>
</dbReference>
<proteinExistence type="predicted"/>
<dbReference type="EMBL" id="CAUYUJ010016693">
    <property type="protein sequence ID" value="CAK0867906.1"/>
    <property type="molecule type" value="Genomic_DNA"/>
</dbReference>
<reference evidence="2" key="1">
    <citation type="submission" date="2023-10" db="EMBL/GenBank/DDBJ databases">
        <authorList>
            <person name="Chen Y."/>
            <person name="Shah S."/>
            <person name="Dougan E. K."/>
            <person name="Thang M."/>
            <person name="Chan C."/>
        </authorList>
    </citation>
    <scope>NUCLEOTIDE SEQUENCE [LARGE SCALE GENOMIC DNA]</scope>
</reference>
<keyword evidence="3" id="KW-1185">Reference proteome</keyword>
<name>A0ABN9V5S4_9DINO</name>
<evidence type="ECO:0000313" key="2">
    <source>
        <dbReference type="EMBL" id="CAK0867906.1"/>
    </source>
</evidence>
<accession>A0ABN9V5S4</accession>
<organism evidence="2 3">
    <name type="scientific">Prorocentrum cordatum</name>
    <dbReference type="NCBI Taxonomy" id="2364126"/>
    <lineage>
        <taxon>Eukaryota</taxon>
        <taxon>Sar</taxon>
        <taxon>Alveolata</taxon>
        <taxon>Dinophyceae</taxon>
        <taxon>Prorocentrales</taxon>
        <taxon>Prorocentraceae</taxon>
        <taxon>Prorocentrum</taxon>
    </lineage>
</organism>
<evidence type="ECO:0000313" key="3">
    <source>
        <dbReference type="Proteomes" id="UP001189429"/>
    </source>
</evidence>
<feature type="region of interest" description="Disordered" evidence="1">
    <location>
        <begin position="47"/>
        <end position="107"/>
    </location>
</feature>
<sequence length="107" mass="11823">MDSPGMVPSPKFSRTGMPKAGQPAEEGIANAFDSELRGTCELRRRLTESGHLGRGGALRQARSSDEEMAAKTRNQPTSLKRRRDPREPRDGMVVRLCMSQKESTGKH</sequence>
<protein>
    <submittedName>
        <fullName evidence="2">Uncharacterized protein</fullName>
    </submittedName>
</protein>